<gene>
    <name evidence="1" type="ORF">AAG570_000912</name>
</gene>
<accession>A0ABD0YYG1</accession>
<dbReference type="SUPFAM" id="SSF50729">
    <property type="entry name" value="PH domain-like"/>
    <property type="match status" value="1"/>
</dbReference>
<proteinExistence type="predicted"/>
<dbReference type="Proteomes" id="UP001558652">
    <property type="component" value="Unassembled WGS sequence"/>
</dbReference>
<dbReference type="EMBL" id="JBFDAA010000001">
    <property type="protein sequence ID" value="KAL1140986.1"/>
    <property type="molecule type" value="Genomic_DNA"/>
</dbReference>
<protein>
    <recommendedName>
        <fullName evidence="3">PH domain-containing protein</fullName>
    </recommendedName>
</protein>
<dbReference type="InterPro" id="IPR052223">
    <property type="entry name" value="Actin_Cytoskeleton_Reg"/>
</dbReference>
<keyword evidence="2" id="KW-1185">Reference proteome</keyword>
<evidence type="ECO:0000313" key="1">
    <source>
        <dbReference type="EMBL" id="KAL1140986.1"/>
    </source>
</evidence>
<sequence length="148" mass="16935">MSAVYLQCKVRNLMTERISQSGRWSERSQHRLTNSVAVTTFHNKLTQVRAYFDRYKSPYTQPETVPQACIDMNSVLEVAGAEEITGNAFSLAITAQDNVHFVKGTSREEARFWTDVLSVFPRSKPFQFELGVKTSCHNRNFVLEWGPL</sequence>
<organism evidence="1 2">
    <name type="scientific">Ranatra chinensis</name>
    <dbReference type="NCBI Taxonomy" id="642074"/>
    <lineage>
        <taxon>Eukaryota</taxon>
        <taxon>Metazoa</taxon>
        <taxon>Ecdysozoa</taxon>
        <taxon>Arthropoda</taxon>
        <taxon>Hexapoda</taxon>
        <taxon>Insecta</taxon>
        <taxon>Pterygota</taxon>
        <taxon>Neoptera</taxon>
        <taxon>Paraneoptera</taxon>
        <taxon>Hemiptera</taxon>
        <taxon>Heteroptera</taxon>
        <taxon>Panheteroptera</taxon>
        <taxon>Nepomorpha</taxon>
        <taxon>Nepidae</taxon>
        <taxon>Ranatrinae</taxon>
        <taxon>Ranatra</taxon>
    </lineage>
</organism>
<evidence type="ECO:0008006" key="3">
    <source>
        <dbReference type="Google" id="ProtNLM"/>
    </source>
</evidence>
<evidence type="ECO:0000313" key="2">
    <source>
        <dbReference type="Proteomes" id="UP001558652"/>
    </source>
</evidence>
<reference evidence="1 2" key="1">
    <citation type="submission" date="2024-07" db="EMBL/GenBank/DDBJ databases">
        <title>Chromosome-level genome assembly of the water stick insect Ranatra chinensis (Heteroptera: Nepidae).</title>
        <authorList>
            <person name="Liu X."/>
        </authorList>
    </citation>
    <scope>NUCLEOTIDE SEQUENCE [LARGE SCALE GENOMIC DNA]</scope>
    <source>
        <strain evidence="1">Cailab_2021Rc</strain>
        <tissue evidence="1">Muscle</tissue>
    </source>
</reference>
<dbReference type="PANTHER" id="PTHR17271:SF1">
    <property type="entry name" value="PROTEIN OUTSPREAD"/>
    <property type="match status" value="1"/>
</dbReference>
<dbReference type="PANTHER" id="PTHR17271">
    <property type="entry name" value="PLECKSTRIN HOMOLOGY PH DOMAIN-CONTAINING PROTEIN"/>
    <property type="match status" value="1"/>
</dbReference>
<dbReference type="AlphaFoldDB" id="A0ABD0YYG1"/>
<name>A0ABD0YYG1_9HEMI</name>
<comment type="caution">
    <text evidence="1">The sequence shown here is derived from an EMBL/GenBank/DDBJ whole genome shotgun (WGS) entry which is preliminary data.</text>
</comment>